<dbReference type="InterPro" id="IPR028082">
    <property type="entry name" value="Peripla_BP_I"/>
</dbReference>
<dbReference type="PROSITE" id="PS51257">
    <property type="entry name" value="PROKAR_LIPOPROTEIN"/>
    <property type="match status" value="1"/>
</dbReference>
<keyword evidence="2" id="KW-0732">Signal</keyword>
<evidence type="ECO:0000313" key="5">
    <source>
        <dbReference type="Proteomes" id="UP001165378"/>
    </source>
</evidence>
<comment type="similarity">
    <text evidence="1">Belongs to the leucine-binding protein family.</text>
</comment>
<dbReference type="Gene3D" id="3.40.50.2300">
    <property type="match status" value="3"/>
</dbReference>
<dbReference type="PANTHER" id="PTHR47235">
    <property type="entry name" value="BLR6548 PROTEIN"/>
    <property type="match status" value="1"/>
</dbReference>
<dbReference type="RefSeq" id="WP_235049787.1">
    <property type="nucleotide sequence ID" value="NZ_JAKFHA010000001.1"/>
</dbReference>
<keyword evidence="5" id="KW-1185">Reference proteome</keyword>
<sequence length="463" mass="48979">MARRWAVGMVVPLLFVAACSRSGDMRVAEGGGGGGGVLPGNNPKPTNTQLAAGDFGDLKGLCSAKPADQKPASQQVRGVSETEIKVATMADANNPAQPGLGQEFWDMGEAFADWCNGQGGINGRKIKVDKRDGKLFEAAAATAAACQEDFMSVGGGNPLDDASVEPRLGCNLGQIPGYLVTTKAINAPLQVQPGGIPANRGPVGPYKALFEKYPDLKGKVGILGQELDSLKPVADRYEDAIQKAGGTIVSKQLSPPIGATWRAFVESMKAADVQILVSAGVFAVNATPLFQEMQNAGWAPKVILSDQSAYHAANVQAAADGLVDSDFFVYTTFWPQEAAKDKPVADLAVQLFHTKKKDARLVYFHYSGLNAWLLWAQAVKACGADVTVECVLEKSKVKDWTAGGLFAPNTVGPLTEMDANPCFSLLKLGKDGFQVDKEVTKPSTDAIFNCSSDNTVTLDQTYS</sequence>
<dbReference type="InterPro" id="IPR028081">
    <property type="entry name" value="Leu-bd"/>
</dbReference>
<reference evidence="4" key="1">
    <citation type="submission" date="2022-01" db="EMBL/GenBank/DDBJ databases">
        <title>Genome-Based Taxonomic Classification of the Phylum Actinobacteria.</title>
        <authorList>
            <person name="Gao Y."/>
        </authorList>
    </citation>
    <scope>NUCLEOTIDE SEQUENCE</scope>
    <source>
        <strain evidence="4">KLBMP 8922</strain>
    </source>
</reference>
<protein>
    <submittedName>
        <fullName evidence="4">ABC transporter substrate-binding protein</fullName>
    </submittedName>
</protein>
<evidence type="ECO:0000256" key="1">
    <source>
        <dbReference type="ARBA" id="ARBA00010062"/>
    </source>
</evidence>
<gene>
    <name evidence="4" type="ORF">LZ495_00775</name>
</gene>
<accession>A0AA41PVP2</accession>
<dbReference type="SUPFAM" id="SSF53822">
    <property type="entry name" value="Periplasmic binding protein-like I"/>
    <property type="match status" value="1"/>
</dbReference>
<proteinExistence type="inferred from homology"/>
<dbReference type="PANTHER" id="PTHR47235:SF1">
    <property type="entry name" value="BLR6548 PROTEIN"/>
    <property type="match status" value="1"/>
</dbReference>
<comment type="caution">
    <text evidence="4">The sequence shown here is derived from an EMBL/GenBank/DDBJ whole genome shotgun (WGS) entry which is preliminary data.</text>
</comment>
<feature type="domain" description="Leucine-binding protein" evidence="3">
    <location>
        <begin position="218"/>
        <end position="411"/>
    </location>
</feature>
<evidence type="ECO:0000256" key="2">
    <source>
        <dbReference type="ARBA" id="ARBA00022729"/>
    </source>
</evidence>
<dbReference type="Pfam" id="PF13458">
    <property type="entry name" value="Peripla_BP_6"/>
    <property type="match status" value="1"/>
</dbReference>
<evidence type="ECO:0000313" key="4">
    <source>
        <dbReference type="EMBL" id="MCF2525759.1"/>
    </source>
</evidence>
<evidence type="ECO:0000259" key="3">
    <source>
        <dbReference type="Pfam" id="PF13458"/>
    </source>
</evidence>
<organism evidence="4 5">
    <name type="scientific">Yinghuangia soli</name>
    <dbReference type="NCBI Taxonomy" id="2908204"/>
    <lineage>
        <taxon>Bacteria</taxon>
        <taxon>Bacillati</taxon>
        <taxon>Actinomycetota</taxon>
        <taxon>Actinomycetes</taxon>
        <taxon>Kitasatosporales</taxon>
        <taxon>Streptomycetaceae</taxon>
        <taxon>Yinghuangia</taxon>
    </lineage>
</organism>
<dbReference type="AlphaFoldDB" id="A0AA41PVP2"/>
<name>A0AA41PVP2_9ACTN</name>
<dbReference type="Proteomes" id="UP001165378">
    <property type="component" value="Unassembled WGS sequence"/>
</dbReference>
<dbReference type="EMBL" id="JAKFHA010000001">
    <property type="protein sequence ID" value="MCF2525759.1"/>
    <property type="molecule type" value="Genomic_DNA"/>
</dbReference>